<dbReference type="Proteomes" id="UP001599756">
    <property type="component" value="Unassembled WGS sequence"/>
</dbReference>
<dbReference type="Gene3D" id="3.10.180.10">
    <property type="entry name" value="2,3-Dihydroxybiphenyl 1,2-Dioxygenase, domain 1"/>
    <property type="match status" value="1"/>
</dbReference>
<sequence length="116" mass="12489">MKALTTLARLYVDNLDRALPPLRALTGQDTRMRFRYAGVEVASIGSFLLVAGSDEALAPFRQVQSTVLVDRLDGLQDFIAAHGGEILSGPNQVPSGRNATVRHPGGVVFEYVEHAA</sequence>
<accession>A0ABW6HGG7</accession>
<dbReference type="SUPFAM" id="SSF54593">
    <property type="entry name" value="Glyoxalase/Bleomycin resistance protein/Dihydroxybiphenyl dioxygenase"/>
    <property type="match status" value="1"/>
</dbReference>
<gene>
    <name evidence="1" type="ORF">ACFW88_35215</name>
</gene>
<evidence type="ECO:0000313" key="2">
    <source>
        <dbReference type="Proteomes" id="UP001599756"/>
    </source>
</evidence>
<comment type="caution">
    <text evidence="1">The sequence shown here is derived from an EMBL/GenBank/DDBJ whole genome shotgun (WGS) entry which is preliminary data.</text>
</comment>
<dbReference type="EMBL" id="JBHYTS010000107">
    <property type="protein sequence ID" value="MFE1755724.1"/>
    <property type="molecule type" value="Genomic_DNA"/>
</dbReference>
<dbReference type="RefSeq" id="WP_381843414.1">
    <property type="nucleotide sequence ID" value="NZ_JBHYTS010000107.1"/>
</dbReference>
<dbReference type="InterPro" id="IPR029068">
    <property type="entry name" value="Glyas_Bleomycin-R_OHBP_Dase"/>
</dbReference>
<evidence type="ECO:0000313" key="1">
    <source>
        <dbReference type="EMBL" id="MFE1755724.1"/>
    </source>
</evidence>
<proteinExistence type="predicted"/>
<keyword evidence="2" id="KW-1185">Reference proteome</keyword>
<reference evidence="1 2" key="1">
    <citation type="submission" date="2024-09" db="EMBL/GenBank/DDBJ databases">
        <title>The Natural Products Discovery Center: Release of the First 8490 Sequenced Strains for Exploring Actinobacteria Biosynthetic Diversity.</title>
        <authorList>
            <person name="Kalkreuter E."/>
            <person name="Kautsar S.A."/>
            <person name="Yang D."/>
            <person name="Bader C.D."/>
            <person name="Teijaro C.N."/>
            <person name="Fluegel L."/>
            <person name="Davis C.M."/>
            <person name="Simpson J.R."/>
            <person name="Lauterbach L."/>
            <person name="Steele A.D."/>
            <person name="Gui C."/>
            <person name="Meng S."/>
            <person name="Li G."/>
            <person name="Viehrig K."/>
            <person name="Ye F."/>
            <person name="Su P."/>
            <person name="Kiefer A.F."/>
            <person name="Nichols A."/>
            <person name="Cepeda A.J."/>
            <person name="Yan W."/>
            <person name="Fan B."/>
            <person name="Jiang Y."/>
            <person name="Adhikari A."/>
            <person name="Zheng C.-J."/>
            <person name="Schuster L."/>
            <person name="Cowan T.M."/>
            <person name="Smanski M.J."/>
            <person name="Chevrette M.G."/>
            <person name="De Carvalho L.P.S."/>
            <person name="Shen B."/>
        </authorList>
    </citation>
    <scope>NUCLEOTIDE SEQUENCE [LARGE SCALE GENOMIC DNA]</scope>
    <source>
        <strain evidence="1 2">NPDC059500</strain>
    </source>
</reference>
<protein>
    <submittedName>
        <fullName evidence="1">VOC family protein</fullName>
    </submittedName>
</protein>
<organism evidence="1 2">
    <name type="scientific">Streptomyces anandii</name>
    <dbReference type="NCBI Taxonomy" id="285454"/>
    <lineage>
        <taxon>Bacteria</taxon>
        <taxon>Bacillati</taxon>
        <taxon>Actinomycetota</taxon>
        <taxon>Actinomycetes</taxon>
        <taxon>Kitasatosporales</taxon>
        <taxon>Streptomycetaceae</taxon>
        <taxon>Streptomyces</taxon>
    </lineage>
</organism>
<name>A0ABW6HGG7_9ACTN</name>